<reference evidence="1 2" key="1">
    <citation type="submission" date="2013-02" db="EMBL/GenBank/DDBJ databases">
        <title>The Genome Sequence of Acinetobacter sp. CIP 70.18.</title>
        <authorList>
            <consortium name="The Broad Institute Genome Sequencing Platform"/>
            <consortium name="The Broad Institute Genome Sequencing Center for Infectious Disease"/>
            <person name="Cerqueira G."/>
            <person name="Feldgarden M."/>
            <person name="Courvalin P."/>
            <person name="Perichon B."/>
            <person name="Grillot-Courvalin C."/>
            <person name="Clermont D."/>
            <person name="Rocha E."/>
            <person name="Yoon E.-J."/>
            <person name="Nemec A."/>
            <person name="Walker B."/>
            <person name="Young S.K."/>
            <person name="Zeng Q."/>
            <person name="Gargeya S."/>
            <person name="Fitzgerald M."/>
            <person name="Haas B."/>
            <person name="Abouelleil A."/>
            <person name="Alvarado L."/>
            <person name="Arachchi H.M."/>
            <person name="Berlin A.M."/>
            <person name="Chapman S.B."/>
            <person name="Dewar J."/>
            <person name="Goldberg J."/>
            <person name="Griggs A."/>
            <person name="Gujja S."/>
            <person name="Hansen M."/>
            <person name="Howarth C."/>
            <person name="Imamovic A."/>
            <person name="Larimer J."/>
            <person name="McCowan C."/>
            <person name="Murphy C."/>
            <person name="Neiman D."/>
            <person name="Pearson M."/>
            <person name="Priest M."/>
            <person name="Roberts A."/>
            <person name="Saif S."/>
            <person name="Shea T."/>
            <person name="Sisk P."/>
            <person name="Sykes S."/>
            <person name="Wortman J."/>
            <person name="Nusbaum C."/>
            <person name="Birren B."/>
        </authorList>
    </citation>
    <scope>NUCLEOTIDE SEQUENCE [LARGE SCALE GENOMIC DNA]</scope>
    <source>
        <strain evidence="1 2">CIP 70.18</strain>
    </source>
</reference>
<name>N9SIZ4_9GAMM</name>
<evidence type="ECO:0000313" key="1">
    <source>
        <dbReference type="EMBL" id="ENX51312.1"/>
    </source>
</evidence>
<dbReference type="AlphaFoldDB" id="N9SIZ4"/>
<dbReference type="OrthoDB" id="1937375at2"/>
<sequence length="240" mass="28400">MANMIDYRLTPLGSLLEEIKYDNQLVKKRVATEIMNAWNTGSHIDRMGRLWVNDVSLPSILRTSYANVRYSIAGLNREEVYRDHDNVYVRGDAVQQMISYNLQNAGLIRREHYLRLSEIYLIAARDSDFARTIRAEAYENLNQQKKKLKRQRLNSIGHFRDELTNYTYLSDTEFSHIRSVALYPELALFIENGLIVHTSTHRIITNARVNDENELYDVCRENQWNTDWYDTFKNFINFVY</sequence>
<dbReference type="HOGENOM" id="CLU_1154446_0_0_6"/>
<dbReference type="PATRIC" id="fig|1217700.3.peg.4285"/>
<dbReference type="EMBL" id="APRN01000050">
    <property type="protein sequence ID" value="ENX51312.1"/>
    <property type="molecule type" value="Genomic_DNA"/>
</dbReference>
<organism evidence="1 2">
    <name type="scientific">Acinetobacter higginsii</name>
    <dbReference type="NCBI Taxonomy" id="70347"/>
    <lineage>
        <taxon>Bacteria</taxon>
        <taxon>Pseudomonadati</taxon>
        <taxon>Pseudomonadota</taxon>
        <taxon>Gammaproteobacteria</taxon>
        <taxon>Moraxellales</taxon>
        <taxon>Moraxellaceae</taxon>
        <taxon>Acinetobacter</taxon>
    </lineage>
</organism>
<comment type="caution">
    <text evidence="1">The sequence shown here is derived from an EMBL/GenBank/DDBJ whole genome shotgun (WGS) entry which is preliminary data.</text>
</comment>
<accession>N9SIZ4</accession>
<gene>
    <name evidence="1" type="ORF">F902_04430</name>
</gene>
<evidence type="ECO:0000313" key="2">
    <source>
        <dbReference type="Proteomes" id="UP000013084"/>
    </source>
</evidence>
<proteinExistence type="predicted"/>
<keyword evidence="2" id="KW-1185">Reference proteome</keyword>
<protein>
    <submittedName>
        <fullName evidence="1">Uncharacterized protein</fullName>
    </submittedName>
</protein>
<dbReference type="Proteomes" id="UP000013084">
    <property type="component" value="Unassembled WGS sequence"/>
</dbReference>